<gene>
    <name evidence="5" type="ORF">ACPOL_5311</name>
</gene>
<proteinExistence type="predicted"/>
<organism evidence="5 6">
    <name type="scientific">Acidisarcina polymorpha</name>
    <dbReference type="NCBI Taxonomy" id="2211140"/>
    <lineage>
        <taxon>Bacteria</taxon>
        <taxon>Pseudomonadati</taxon>
        <taxon>Acidobacteriota</taxon>
        <taxon>Terriglobia</taxon>
        <taxon>Terriglobales</taxon>
        <taxon>Acidobacteriaceae</taxon>
        <taxon>Acidisarcina</taxon>
    </lineage>
</organism>
<dbReference type="EMBL" id="CP030840">
    <property type="protein sequence ID" value="AXC14561.1"/>
    <property type="molecule type" value="Genomic_DNA"/>
</dbReference>
<feature type="domain" description="ABC transporter" evidence="4">
    <location>
        <begin position="15"/>
        <end position="251"/>
    </location>
</feature>
<evidence type="ECO:0000256" key="2">
    <source>
        <dbReference type="ARBA" id="ARBA00022741"/>
    </source>
</evidence>
<evidence type="ECO:0000256" key="3">
    <source>
        <dbReference type="ARBA" id="ARBA00022840"/>
    </source>
</evidence>
<dbReference type="CDD" id="cd03261">
    <property type="entry name" value="ABC_Org_Solvent_Resistant"/>
    <property type="match status" value="1"/>
</dbReference>
<dbReference type="SUPFAM" id="SSF52540">
    <property type="entry name" value="P-loop containing nucleoside triphosphate hydrolases"/>
    <property type="match status" value="1"/>
</dbReference>
<reference evidence="5 6" key="1">
    <citation type="journal article" date="2018" name="Front. Microbiol.">
        <title>Hydrolytic Capabilities as a Key to Environmental Success: Chitinolytic and Cellulolytic Acidobacteria From Acidic Sub-arctic Soils and Boreal Peatlands.</title>
        <authorList>
            <person name="Belova S.E."/>
            <person name="Ravin N.V."/>
            <person name="Pankratov T.A."/>
            <person name="Rakitin A.L."/>
            <person name="Ivanova A.A."/>
            <person name="Beletsky A.V."/>
            <person name="Mardanov A.V."/>
            <person name="Sinninghe Damste J.S."/>
            <person name="Dedysh S.N."/>
        </authorList>
    </citation>
    <scope>NUCLEOTIDE SEQUENCE [LARGE SCALE GENOMIC DNA]</scope>
    <source>
        <strain evidence="5 6">SBC82</strain>
    </source>
</reference>
<keyword evidence="2" id="KW-0547">Nucleotide-binding</keyword>
<keyword evidence="6" id="KW-1185">Reference proteome</keyword>
<dbReference type="InterPro" id="IPR017871">
    <property type="entry name" value="ABC_transporter-like_CS"/>
</dbReference>
<dbReference type="GO" id="GO:0005524">
    <property type="term" value="F:ATP binding"/>
    <property type="evidence" value="ECO:0007669"/>
    <property type="project" value="UniProtKB-KW"/>
</dbReference>
<dbReference type="Proteomes" id="UP000253606">
    <property type="component" value="Chromosome"/>
</dbReference>
<evidence type="ECO:0000259" key="4">
    <source>
        <dbReference type="PROSITE" id="PS50893"/>
    </source>
</evidence>
<dbReference type="KEGG" id="abas:ACPOL_5311"/>
<dbReference type="Gene3D" id="3.40.50.300">
    <property type="entry name" value="P-loop containing nucleotide triphosphate hydrolases"/>
    <property type="match status" value="1"/>
</dbReference>
<keyword evidence="3 5" id="KW-0067">ATP-binding</keyword>
<dbReference type="InterPro" id="IPR027417">
    <property type="entry name" value="P-loop_NTPase"/>
</dbReference>
<evidence type="ECO:0000313" key="6">
    <source>
        <dbReference type="Proteomes" id="UP000253606"/>
    </source>
</evidence>
<dbReference type="SMART" id="SM00382">
    <property type="entry name" value="AAA"/>
    <property type="match status" value="1"/>
</dbReference>
<dbReference type="Pfam" id="PF00005">
    <property type="entry name" value="ABC_tran"/>
    <property type="match status" value="1"/>
</dbReference>
<dbReference type="PANTHER" id="PTHR43023:SF3">
    <property type="entry name" value="PROTEIN TRIGALACTOSYLDIACYLGLYCEROL 3, CHLOROPLASTIC"/>
    <property type="match status" value="1"/>
</dbReference>
<dbReference type="PROSITE" id="PS00211">
    <property type="entry name" value="ABC_TRANSPORTER_1"/>
    <property type="match status" value="1"/>
</dbReference>
<dbReference type="InterPro" id="IPR003439">
    <property type="entry name" value="ABC_transporter-like_ATP-bd"/>
</dbReference>
<dbReference type="InterPro" id="IPR003593">
    <property type="entry name" value="AAA+_ATPase"/>
</dbReference>
<dbReference type="AlphaFoldDB" id="A0A2Z5G639"/>
<sequence length="280" mass="30473">MEQNDNAGSQSEVMISLRDLHVSYGDREILHGISFDVVRGETMVILGGSGSGKSTLLRTLVGLQKPSSGEIWLRGKNIAAISHSEMDEIRKKIGMSFQGSALFGSLTVGENVALPLREHTELEDSTIDIILRLKLDQVGLAGFEDYMPAELSGGMKKRAAVARALAMDPEILFFDEPSAGLDPIIAAGVDQLILELKRAFHMTIIVVTHELASAFLIADRMVLVDKGSVVAIGSADEMRASTHPRVRQFLDRVPEPAVSGEMDYLQMLTADRKTDKKRGA</sequence>
<keyword evidence="1" id="KW-0813">Transport</keyword>
<accession>A0A2Z5G639</accession>
<dbReference type="GO" id="GO:0016887">
    <property type="term" value="F:ATP hydrolysis activity"/>
    <property type="evidence" value="ECO:0007669"/>
    <property type="project" value="InterPro"/>
</dbReference>
<dbReference type="PANTHER" id="PTHR43023">
    <property type="entry name" value="PROTEIN TRIGALACTOSYLDIACYLGLYCEROL 3, CHLOROPLASTIC"/>
    <property type="match status" value="1"/>
</dbReference>
<evidence type="ECO:0000256" key="1">
    <source>
        <dbReference type="ARBA" id="ARBA00022448"/>
    </source>
</evidence>
<name>A0A2Z5G639_9BACT</name>
<dbReference type="RefSeq" id="WP_201758947.1">
    <property type="nucleotide sequence ID" value="NZ_CP030840.1"/>
</dbReference>
<protein>
    <submittedName>
        <fullName evidence="5">ABC transporter, ATP-binding protein</fullName>
    </submittedName>
</protein>
<dbReference type="PROSITE" id="PS50893">
    <property type="entry name" value="ABC_TRANSPORTER_2"/>
    <property type="match status" value="1"/>
</dbReference>
<evidence type="ECO:0000313" key="5">
    <source>
        <dbReference type="EMBL" id="AXC14561.1"/>
    </source>
</evidence>